<sequence length="123" mass="14580">MSNIKVTVNIAELRDIEKEQSQRLHNDFEQFHREITKNNEELLKVYKAVSSKRLLYLMALNAFFLLATGFSMYVAVKNTIEKSEYERLVNEKGQLISRLENVNHFFFENPKTAKSFKEWSENK</sequence>
<evidence type="ECO:0000256" key="1">
    <source>
        <dbReference type="SAM" id="Phobius"/>
    </source>
</evidence>
<accession>A0A1I3QKY6</accession>
<dbReference type="OrthoDB" id="1442260at2"/>
<organism evidence="2 3">
    <name type="scientific">Myroides guanonis</name>
    <dbReference type="NCBI Taxonomy" id="1150112"/>
    <lineage>
        <taxon>Bacteria</taxon>
        <taxon>Pseudomonadati</taxon>
        <taxon>Bacteroidota</taxon>
        <taxon>Flavobacteriia</taxon>
        <taxon>Flavobacteriales</taxon>
        <taxon>Flavobacteriaceae</taxon>
        <taxon>Myroides</taxon>
    </lineage>
</organism>
<dbReference type="EMBL" id="FORU01000006">
    <property type="protein sequence ID" value="SFJ34823.1"/>
    <property type="molecule type" value="Genomic_DNA"/>
</dbReference>
<dbReference type="AlphaFoldDB" id="A0A1I3QKY6"/>
<dbReference type="RefSeq" id="WP_090678685.1">
    <property type="nucleotide sequence ID" value="NZ_FORU01000006.1"/>
</dbReference>
<evidence type="ECO:0000313" key="3">
    <source>
        <dbReference type="Proteomes" id="UP000243887"/>
    </source>
</evidence>
<keyword evidence="1" id="KW-0472">Membrane</keyword>
<name>A0A1I3QKY6_9FLAO</name>
<dbReference type="Proteomes" id="UP000243887">
    <property type="component" value="Unassembled WGS sequence"/>
</dbReference>
<keyword evidence="1" id="KW-1133">Transmembrane helix</keyword>
<keyword evidence="3" id="KW-1185">Reference proteome</keyword>
<protein>
    <submittedName>
        <fullName evidence="2">Uncharacterized protein</fullName>
    </submittedName>
</protein>
<reference evidence="3" key="1">
    <citation type="submission" date="2016-10" db="EMBL/GenBank/DDBJ databases">
        <authorList>
            <person name="Varghese N."/>
            <person name="Submissions S."/>
        </authorList>
    </citation>
    <scope>NUCLEOTIDE SEQUENCE [LARGE SCALE GENOMIC DNA]</scope>
    <source>
        <strain evidence="3">DSM 26542</strain>
    </source>
</reference>
<feature type="transmembrane region" description="Helical" evidence="1">
    <location>
        <begin position="54"/>
        <end position="76"/>
    </location>
</feature>
<proteinExistence type="predicted"/>
<gene>
    <name evidence="2" type="ORF">SAMN04487893_10641</name>
</gene>
<evidence type="ECO:0000313" key="2">
    <source>
        <dbReference type="EMBL" id="SFJ34823.1"/>
    </source>
</evidence>
<keyword evidence="1" id="KW-0812">Transmembrane</keyword>